<dbReference type="NCBIfam" id="NF041439">
    <property type="entry name" value="TraE_Enteroc"/>
    <property type="match status" value="1"/>
</dbReference>
<evidence type="ECO:0000313" key="4">
    <source>
        <dbReference type="Proteomes" id="UP001256547"/>
    </source>
</evidence>
<dbReference type="AlphaFoldDB" id="A0AAW8TMT0"/>
<evidence type="ECO:0000313" key="2">
    <source>
        <dbReference type="EMBL" id="MDT2638153.1"/>
    </source>
</evidence>
<organism evidence="2 3">
    <name type="scientific">Enterococcus dongliensis</name>
    <dbReference type="NCBI Taxonomy" id="2559925"/>
    <lineage>
        <taxon>Bacteria</taxon>
        <taxon>Bacillati</taxon>
        <taxon>Bacillota</taxon>
        <taxon>Bacilli</taxon>
        <taxon>Lactobacillales</taxon>
        <taxon>Enterococcaceae</taxon>
        <taxon>Enterococcus</taxon>
    </lineage>
</organism>
<gene>
    <name evidence="2" type="primary">traE</name>
    <name evidence="2" type="ORF">P7D36_11680</name>
    <name evidence="1" type="ORF">P7D39_10005</name>
</gene>
<evidence type="ECO:0000313" key="1">
    <source>
        <dbReference type="EMBL" id="MDT2597332.1"/>
    </source>
</evidence>
<keyword evidence="4" id="KW-1185">Reference proteome</keyword>
<accession>A0AAW8TMT0</accession>
<dbReference type="Proteomes" id="UP001256547">
    <property type="component" value="Unassembled WGS sequence"/>
</dbReference>
<proteinExistence type="predicted"/>
<reference evidence="2 4" key="1">
    <citation type="submission" date="2023-03" db="EMBL/GenBank/DDBJ databases">
        <authorList>
            <person name="Shen W."/>
            <person name="Cai J."/>
        </authorList>
    </citation>
    <scope>NUCLEOTIDE SEQUENCE</scope>
    <source>
        <strain evidence="2">P55-2</strain>
        <strain evidence="1 4">P72-2</strain>
    </source>
</reference>
<comment type="caution">
    <text evidence="2">The sequence shown here is derived from an EMBL/GenBank/DDBJ whole genome shotgun (WGS) entry which is preliminary data.</text>
</comment>
<evidence type="ECO:0000313" key="3">
    <source>
        <dbReference type="Proteomes" id="UP001245561"/>
    </source>
</evidence>
<name>A0AAW8TMT0_9ENTE</name>
<dbReference type="RefSeq" id="WP_311800637.1">
    <property type="nucleotide sequence ID" value="NZ_JARPYR010000020.1"/>
</dbReference>
<dbReference type="EMBL" id="JARPYT010000019">
    <property type="protein sequence ID" value="MDT2638153.1"/>
    <property type="molecule type" value="Genomic_DNA"/>
</dbReference>
<protein>
    <submittedName>
        <fullName evidence="2">Type IV conjugative transfer system protein TraE</fullName>
    </submittedName>
</protein>
<sequence length="114" mass="13296">MNKRKISVNDIAYYAERITVFEKRKIGRSPQGNPVFKNTVVNYHVQGLYAYKVQNYFINGKIQENTSKSVHLKTLFKHIKHVYDFNHVLIARRIDPGQPLRVTGKGMSKFLEKS</sequence>
<dbReference type="Proteomes" id="UP001245561">
    <property type="component" value="Unassembled WGS sequence"/>
</dbReference>
<dbReference type="EMBL" id="JARPYR010000020">
    <property type="protein sequence ID" value="MDT2597332.1"/>
    <property type="molecule type" value="Genomic_DNA"/>
</dbReference>